<evidence type="ECO:0000256" key="1">
    <source>
        <dbReference type="ARBA" id="ARBA00022845"/>
    </source>
</evidence>
<gene>
    <name evidence="5" type="ORF">H2204_003932</name>
</gene>
<dbReference type="InterPro" id="IPR006084">
    <property type="entry name" value="XPG/Rad2"/>
</dbReference>
<dbReference type="SUPFAM" id="SSF88723">
    <property type="entry name" value="PIN domain-like"/>
    <property type="match status" value="1"/>
</dbReference>
<dbReference type="GO" id="GO:0003730">
    <property type="term" value="F:mRNA 3'-UTR binding"/>
    <property type="evidence" value="ECO:0007669"/>
    <property type="project" value="TreeGrafter"/>
</dbReference>
<dbReference type="Pfam" id="PF12246">
    <property type="entry name" value="MKT1_C"/>
    <property type="match status" value="1"/>
</dbReference>
<evidence type="ECO:0000313" key="6">
    <source>
        <dbReference type="Proteomes" id="UP001172681"/>
    </source>
</evidence>
<evidence type="ECO:0000256" key="2">
    <source>
        <dbReference type="ARBA" id="ARBA00024023"/>
    </source>
</evidence>
<accession>A0AA38Y820</accession>
<evidence type="ECO:0000259" key="3">
    <source>
        <dbReference type="Pfam" id="PF12246"/>
    </source>
</evidence>
<dbReference type="PANTHER" id="PTHR11081">
    <property type="entry name" value="FLAP ENDONUCLEASE FAMILY MEMBER"/>
    <property type="match status" value="1"/>
</dbReference>
<dbReference type="Pfam" id="PF12247">
    <property type="entry name" value="MKT1_N"/>
    <property type="match status" value="1"/>
</dbReference>
<dbReference type="InterPro" id="IPR022039">
    <property type="entry name" value="MKT1_C"/>
</dbReference>
<proteinExistence type="inferred from homology"/>
<dbReference type="Gene3D" id="3.40.50.1010">
    <property type="entry name" value="5'-nuclease"/>
    <property type="match status" value="1"/>
</dbReference>
<evidence type="ECO:0000313" key="5">
    <source>
        <dbReference type="EMBL" id="KAJ9639024.1"/>
    </source>
</evidence>
<comment type="similarity">
    <text evidence="2">Belongs to the XPG/RAD2 endonuclease family.</text>
</comment>
<dbReference type="EMBL" id="JAPDRN010000019">
    <property type="protein sequence ID" value="KAJ9639024.1"/>
    <property type="molecule type" value="Genomic_DNA"/>
</dbReference>
<organism evidence="5 6">
    <name type="scientific">Knufia peltigerae</name>
    <dbReference type="NCBI Taxonomy" id="1002370"/>
    <lineage>
        <taxon>Eukaryota</taxon>
        <taxon>Fungi</taxon>
        <taxon>Dikarya</taxon>
        <taxon>Ascomycota</taxon>
        <taxon>Pezizomycotina</taxon>
        <taxon>Eurotiomycetes</taxon>
        <taxon>Chaetothyriomycetidae</taxon>
        <taxon>Chaetothyriales</taxon>
        <taxon>Trichomeriaceae</taxon>
        <taxon>Knufia</taxon>
    </lineage>
</organism>
<feature type="domain" description="Post-transcriptional regulator MKT1 C-terminal" evidence="3">
    <location>
        <begin position="488"/>
        <end position="721"/>
    </location>
</feature>
<dbReference type="InterPro" id="IPR022040">
    <property type="entry name" value="MKT1_N"/>
</dbReference>
<dbReference type="AlphaFoldDB" id="A0AA38Y820"/>
<reference evidence="5" key="1">
    <citation type="submission" date="2022-10" db="EMBL/GenBank/DDBJ databases">
        <title>Culturing micro-colonial fungi from biological soil crusts in the Mojave desert and describing Neophaeococcomyces mojavensis, and introducing the new genera and species Taxawa tesnikishii.</title>
        <authorList>
            <person name="Kurbessoian T."/>
            <person name="Stajich J.E."/>
        </authorList>
    </citation>
    <scope>NUCLEOTIDE SEQUENCE</scope>
    <source>
        <strain evidence="5">TK_35</strain>
    </source>
</reference>
<keyword evidence="6" id="KW-1185">Reference proteome</keyword>
<dbReference type="PANTHER" id="PTHR11081:SF32">
    <property type="entry name" value="POST-TRANSCRIPTIONAL REGULATOR MKT1"/>
    <property type="match status" value="1"/>
</dbReference>
<evidence type="ECO:0000259" key="4">
    <source>
        <dbReference type="Pfam" id="PF12247"/>
    </source>
</evidence>
<evidence type="ECO:0008006" key="7">
    <source>
        <dbReference type="Google" id="ProtNLM"/>
    </source>
</evidence>
<dbReference type="InterPro" id="IPR029060">
    <property type="entry name" value="PIN-like_dom_sf"/>
</dbReference>
<dbReference type="InterPro" id="IPR037314">
    <property type="entry name" value="MKT1_H3TH"/>
</dbReference>
<comment type="caution">
    <text evidence="5">The sequence shown here is derived from an EMBL/GenBank/DDBJ whole genome shotgun (WGS) entry which is preliminary data.</text>
</comment>
<protein>
    <recommendedName>
        <fullName evidence="7">XPG-I domain-containing protein</fullName>
    </recommendedName>
</protein>
<dbReference type="GO" id="GO:0006417">
    <property type="term" value="P:regulation of translation"/>
    <property type="evidence" value="ECO:0007669"/>
    <property type="project" value="UniProtKB-KW"/>
</dbReference>
<name>A0AA38Y820_9EURO</name>
<dbReference type="CDD" id="cd09902">
    <property type="entry name" value="H3TH_MKT1"/>
    <property type="match status" value="1"/>
</dbReference>
<dbReference type="Proteomes" id="UP001172681">
    <property type="component" value="Unassembled WGS sequence"/>
</dbReference>
<sequence length="724" mass="81442">MSVQKFDQWVNKHVELCPLNMLKDAVIGVDASYYLDLRVNNEVEPLKHALGGLPFTLKKAIEDDISLLRQHGVTLVFIFDGLDYVNKSAPDSLSGESRRAQEEAWHEYLSGNSKGTVSHFCKAKYPIDVMTRMLQKILVENKIEFMVAPYSATAQGVNIDMYQLAYLLKLDDQYIDAVMGNTECFLFGIDRVVTDINLNKSALTLISKATCEDLLKVTGDMLRDAQLLLGTSFTPTFPILEAMTGTKSTGIVDAITLLNGAGKSVIQLCNFHRDHPQVQALSYADRYKKAIMTIRHHVIMEKNGVVAPQNFDEAPGDVHEFVGQRLPEELFFYISKGLLGPQIPNWLTSGEIVLSLAGGSLDSEPYRRLMIQQLNAYRTEALKILAESLNYYYQSRVIKVELWIPQDTSSLTIELRNTPAMKAKLAGWKVREPALETVFSKVSGSNLFLPCLRALHDAQFAEKSIVKSKLDYPAFRSLNEVLTNSVFRFLHVRGYVDDKHNLTTWGKVLETALVVSDEESTIIGVEMLRLGLFTSNFATGTPPSKTDKDYEKKTFSNLISKTACLGRIRHKAMGFVGPLDREKLTFAWKVTAVRTTLRDLLETIMTSMFLNGEVERERSDWAELSQKLPFIDDHGSGLGIAVKTYLDAFEDDQEITEALKKTIKQQEGKYNWFHQLKSGGGLTKSLDQAWKIWDAIYAASQVPGVEVKEAKVFSEANEWLAIRR</sequence>
<keyword evidence="1" id="KW-0810">Translation regulation</keyword>
<feature type="domain" description="Post-transcriptional regulator MKT1 N-terminal" evidence="4">
    <location>
        <begin position="315"/>
        <end position="403"/>
    </location>
</feature>
<dbReference type="CDD" id="cd09858">
    <property type="entry name" value="PIN_MKT1"/>
    <property type="match status" value="1"/>
</dbReference>